<dbReference type="PROSITE" id="PS50983">
    <property type="entry name" value="FE_B12_PBP"/>
    <property type="match status" value="1"/>
</dbReference>
<gene>
    <name evidence="3" type="ORF">N177_2836</name>
</gene>
<organism evidence="3 4">
    <name type="scientific">Lutibaculum baratangense AMV1</name>
    <dbReference type="NCBI Taxonomy" id="631454"/>
    <lineage>
        <taxon>Bacteria</taxon>
        <taxon>Pseudomonadati</taxon>
        <taxon>Pseudomonadota</taxon>
        <taxon>Alphaproteobacteria</taxon>
        <taxon>Hyphomicrobiales</taxon>
        <taxon>Tepidamorphaceae</taxon>
        <taxon>Lutibaculum</taxon>
    </lineage>
</organism>
<evidence type="ECO:0000313" key="4">
    <source>
        <dbReference type="Proteomes" id="UP000017819"/>
    </source>
</evidence>
<dbReference type="RefSeq" id="WP_023432961.1">
    <property type="nucleotide sequence ID" value="NZ_AWXZ01000037.1"/>
</dbReference>
<feature type="chain" id="PRO_5004725530" evidence="1">
    <location>
        <begin position="26"/>
        <end position="306"/>
    </location>
</feature>
<proteinExistence type="predicted"/>
<dbReference type="Pfam" id="PF01497">
    <property type="entry name" value="Peripla_BP_2"/>
    <property type="match status" value="1"/>
</dbReference>
<name>V4RCN5_9HYPH</name>
<sequence>MRPKHKARRAALAGILLAATLTSGADRAAAAERIVSLGGSITEILYALGREGEIVAVDTTSQYPPAVTETHPDVGYLRALSAEGVLSVGPTLILAEADAGPQEAVALLEQASIAFRRAPDEPSAEGLGDKILFVARAVGDEAAGTGLRETVEADLETILGATGAIEPRARVLFVLSAAGGRIMASGANTAAASMIELAGAENAVGGFEGYKQINDEAVLAAAPDVIVMMAGGPHMPANEEVLSLPALADTPAGRARRLVTMDGLYLLGFGPRTAHAVRDLAHAIYPDLGLPDLPERPWTAAGGNGG</sequence>
<evidence type="ECO:0000256" key="1">
    <source>
        <dbReference type="SAM" id="SignalP"/>
    </source>
</evidence>
<dbReference type="AlphaFoldDB" id="V4RCN5"/>
<feature type="signal peptide" evidence="1">
    <location>
        <begin position="1"/>
        <end position="25"/>
    </location>
</feature>
<protein>
    <submittedName>
        <fullName evidence="3">Periplasmic hemin-binding protein</fullName>
    </submittedName>
</protein>
<dbReference type="PANTHER" id="PTHR30535">
    <property type="entry name" value="VITAMIN B12-BINDING PROTEIN"/>
    <property type="match status" value="1"/>
</dbReference>
<feature type="domain" description="Fe/B12 periplasmic-binding" evidence="2">
    <location>
        <begin position="33"/>
        <end position="288"/>
    </location>
</feature>
<dbReference type="InterPro" id="IPR050902">
    <property type="entry name" value="ABC_Transporter_SBP"/>
</dbReference>
<dbReference type="SUPFAM" id="SSF53807">
    <property type="entry name" value="Helical backbone' metal receptor"/>
    <property type="match status" value="1"/>
</dbReference>
<dbReference type="EMBL" id="AWXZ01000037">
    <property type="protein sequence ID" value="ESR23891.1"/>
    <property type="molecule type" value="Genomic_DNA"/>
</dbReference>
<comment type="caution">
    <text evidence="3">The sequence shown here is derived from an EMBL/GenBank/DDBJ whole genome shotgun (WGS) entry which is preliminary data.</text>
</comment>
<dbReference type="STRING" id="631454.N177_2836"/>
<dbReference type="PANTHER" id="PTHR30535:SF4">
    <property type="entry name" value="HEMIN-BINDING PERIPLASMIC PROTEIN HMUT"/>
    <property type="match status" value="1"/>
</dbReference>
<dbReference type="Proteomes" id="UP000017819">
    <property type="component" value="Unassembled WGS sequence"/>
</dbReference>
<evidence type="ECO:0000313" key="3">
    <source>
        <dbReference type="EMBL" id="ESR23891.1"/>
    </source>
</evidence>
<dbReference type="Gene3D" id="3.40.50.1980">
    <property type="entry name" value="Nitrogenase molybdenum iron protein domain"/>
    <property type="match status" value="2"/>
</dbReference>
<keyword evidence="4" id="KW-1185">Reference proteome</keyword>
<reference evidence="3 4" key="1">
    <citation type="journal article" date="2014" name="Genome Announc.">
        <title>Draft Genome Sequence of Lutibaculum baratangense Strain AMV1T, Isolated from a Mud Volcano in Andamans, India.</title>
        <authorList>
            <person name="Singh A."/>
            <person name="Sreenivas A."/>
            <person name="Sathyanarayana Reddy G."/>
            <person name="Pinnaka A.K."/>
            <person name="Shivaji S."/>
        </authorList>
    </citation>
    <scope>NUCLEOTIDE SEQUENCE [LARGE SCALE GENOMIC DNA]</scope>
    <source>
        <strain evidence="3 4">AMV1</strain>
    </source>
</reference>
<dbReference type="PATRIC" id="fig|631454.5.peg.2801"/>
<evidence type="ECO:0000259" key="2">
    <source>
        <dbReference type="PROSITE" id="PS50983"/>
    </source>
</evidence>
<dbReference type="InterPro" id="IPR002491">
    <property type="entry name" value="ABC_transptr_periplasmic_BD"/>
</dbReference>
<accession>V4RCN5</accession>
<keyword evidence="1" id="KW-0732">Signal</keyword>
<dbReference type="OrthoDB" id="9797736at2"/>
<dbReference type="eggNOG" id="COG4558">
    <property type="taxonomic scope" value="Bacteria"/>
</dbReference>